<evidence type="ECO:0000256" key="2">
    <source>
        <dbReference type="ARBA" id="ARBA00022679"/>
    </source>
</evidence>
<evidence type="ECO:0000256" key="3">
    <source>
        <dbReference type="ARBA" id="ARBA00022741"/>
    </source>
</evidence>
<dbReference type="GO" id="GO:0004672">
    <property type="term" value="F:protein kinase activity"/>
    <property type="evidence" value="ECO:0007669"/>
    <property type="project" value="InterPro"/>
</dbReference>
<evidence type="ECO:0000313" key="9">
    <source>
        <dbReference type="Proteomes" id="UP000654075"/>
    </source>
</evidence>
<keyword evidence="1" id="KW-0723">Serine/threonine-protein kinase</keyword>
<dbReference type="Pfam" id="PF07855">
    <property type="entry name" value="ATG101"/>
    <property type="match status" value="1"/>
</dbReference>
<accession>A0A813HWR6</accession>
<dbReference type="InterPro" id="IPR012445">
    <property type="entry name" value="ATG101"/>
</dbReference>
<dbReference type="PANTHER" id="PTHR24345:SF91">
    <property type="entry name" value="SERINE_THREONINE-PROTEIN KINASE PLK4"/>
    <property type="match status" value="1"/>
</dbReference>
<keyword evidence="4" id="KW-0418">Kinase</keyword>
<keyword evidence="2" id="KW-0808">Transferase</keyword>
<dbReference type="InterPro" id="IPR008271">
    <property type="entry name" value="Ser/Thr_kinase_AS"/>
</dbReference>
<dbReference type="SUPFAM" id="SSF56112">
    <property type="entry name" value="Protein kinase-like (PK-like)"/>
    <property type="match status" value="2"/>
</dbReference>
<comment type="caution">
    <text evidence="8">The sequence shown here is derived from an EMBL/GenBank/DDBJ whole genome shotgun (WGS) entry which is preliminary data.</text>
</comment>
<dbReference type="Pfam" id="PF00069">
    <property type="entry name" value="Pkinase"/>
    <property type="match status" value="2"/>
</dbReference>
<dbReference type="InterPro" id="IPR017441">
    <property type="entry name" value="Protein_kinase_ATP_BS"/>
</dbReference>
<dbReference type="PROSITE" id="PS00107">
    <property type="entry name" value="PROTEIN_KINASE_ATP"/>
    <property type="match status" value="1"/>
</dbReference>
<dbReference type="SMART" id="SM00220">
    <property type="entry name" value="S_TKc"/>
    <property type="match status" value="1"/>
</dbReference>
<keyword evidence="5 6" id="KW-0067">ATP-binding</keyword>
<keyword evidence="3 6" id="KW-0547">Nucleotide-binding</keyword>
<feature type="binding site" evidence="6">
    <location>
        <position position="405"/>
    </location>
    <ligand>
        <name>ATP</name>
        <dbReference type="ChEBI" id="CHEBI:30616"/>
    </ligand>
</feature>
<dbReference type="PROSITE" id="PS00108">
    <property type="entry name" value="PROTEIN_KINASE_ST"/>
    <property type="match status" value="1"/>
</dbReference>
<dbReference type="InterPro" id="IPR000719">
    <property type="entry name" value="Prot_kinase_dom"/>
</dbReference>
<dbReference type="PANTHER" id="PTHR24345">
    <property type="entry name" value="SERINE/THREONINE-PROTEIN KINASE PLK"/>
    <property type="match status" value="1"/>
</dbReference>
<evidence type="ECO:0000256" key="4">
    <source>
        <dbReference type="ARBA" id="ARBA00022777"/>
    </source>
</evidence>
<dbReference type="AlphaFoldDB" id="A0A813HWR6"/>
<evidence type="ECO:0000256" key="5">
    <source>
        <dbReference type="ARBA" id="ARBA00022840"/>
    </source>
</evidence>
<dbReference type="GO" id="GO:0005634">
    <property type="term" value="C:nucleus"/>
    <property type="evidence" value="ECO:0007669"/>
    <property type="project" value="TreeGrafter"/>
</dbReference>
<dbReference type="Gene3D" id="1.10.510.10">
    <property type="entry name" value="Transferase(Phosphotransferase) domain 1"/>
    <property type="match status" value="2"/>
</dbReference>
<evidence type="ECO:0000313" key="8">
    <source>
        <dbReference type="EMBL" id="CAE8641982.1"/>
    </source>
</evidence>
<organism evidence="8 9">
    <name type="scientific">Polarella glacialis</name>
    <name type="common">Dinoflagellate</name>
    <dbReference type="NCBI Taxonomy" id="89957"/>
    <lineage>
        <taxon>Eukaryota</taxon>
        <taxon>Sar</taxon>
        <taxon>Alveolata</taxon>
        <taxon>Dinophyceae</taxon>
        <taxon>Suessiales</taxon>
        <taxon>Suessiaceae</taxon>
        <taxon>Polarella</taxon>
    </lineage>
</organism>
<reference evidence="8" key="1">
    <citation type="submission" date="2021-02" db="EMBL/GenBank/DDBJ databases">
        <authorList>
            <person name="Dougan E. K."/>
            <person name="Rhodes N."/>
            <person name="Thang M."/>
            <person name="Chan C."/>
        </authorList>
    </citation>
    <scope>NUCLEOTIDE SEQUENCE</scope>
</reference>
<keyword evidence="9" id="KW-1185">Reference proteome</keyword>
<dbReference type="GO" id="GO:0005524">
    <property type="term" value="F:ATP binding"/>
    <property type="evidence" value="ECO:0007669"/>
    <property type="project" value="UniProtKB-UniRule"/>
</dbReference>
<dbReference type="OrthoDB" id="10259639at2759"/>
<sequence>MLNVEEFVCPELRLAMCHVKEAMRIILHSLVVCRSIGGHNPIDPKTSTSDLFDIDYIRTDEPEFDEELEQTVQQFSEFFENSMGKHAGRAQLVFNFYTTKSRKQSIWNMLVGSDEKIVFEQWRVPVAAQPLRRFSNPADNLREEANLQASASQQVQQALHYVIGRANAKVDHLPPPPQTQASYKFEVSFASGDGKGLGAGSALLPQGSSHWLIFSLLFPMLVSATACVFFWQMSIPGEAEAQYEPACTAELLFSQNDVLTICVQKKTIIGISTGPSLAPALRRFTMLILRSRPSVTAFLAAVVQISDRGSVVPVNVSGRPRPSAEGYDESSPQLESTARSILVTLAVSCALLACRKLRIPPRCFTVPAEFGNGYKLREGAKVLGAGAYGSVYECEDAKGVARAVKVIPMWRMQLDNKREETRANLEKEIDVHLHIGEHPNVVQMVDSVDIAGEVAGWPKWKMIVMELAKGGELSDLVEAKGRIGEDQSKHIFRQVVGAVRHLHDKKVIHRDLKTDNILLCSESTVDPEKPVVKLIDFGAGYWAKEGPLQANACIGTLETMAPEVILARGDVFDASDESQVQAVHTMEYKSRPFGIRKYAPGPGGKGARVIMMAEESRYKGDPLGQAWTKGVQLGWVVKSVNGKDVTDMLFDDILDLMGDRILDNSSRGAFDGSFKVTGDNKGKGKILPKVVQADLPITVEYLEMKTKPYGAAVDVWSLGIVLHTMLEGKAPFPADEAAILAGKYPGAPEGSSPELADLLSKMLVVDPAQRISMQDVASHPWLA</sequence>
<dbReference type="GO" id="GO:0006914">
    <property type="term" value="P:autophagy"/>
    <property type="evidence" value="ECO:0007669"/>
    <property type="project" value="InterPro"/>
</dbReference>
<evidence type="ECO:0000259" key="7">
    <source>
        <dbReference type="PROSITE" id="PS50011"/>
    </source>
</evidence>
<gene>
    <name evidence="8" type="ORF">PGLA1383_LOCUS56544</name>
</gene>
<name>A0A813HWR6_POLGL</name>
<dbReference type="Proteomes" id="UP000654075">
    <property type="component" value="Unassembled WGS sequence"/>
</dbReference>
<feature type="domain" description="Protein kinase" evidence="7">
    <location>
        <begin position="377"/>
        <end position="782"/>
    </location>
</feature>
<evidence type="ECO:0000256" key="6">
    <source>
        <dbReference type="PROSITE-ProRule" id="PRU10141"/>
    </source>
</evidence>
<evidence type="ECO:0000256" key="1">
    <source>
        <dbReference type="ARBA" id="ARBA00022527"/>
    </source>
</evidence>
<protein>
    <recommendedName>
        <fullName evidence="7">Protein kinase domain-containing protein</fullName>
    </recommendedName>
</protein>
<proteinExistence type="predicted"/>
<dbReference type="PROSITE" id="PS50011">
    <property type="entry name" value="PROTEIN_KINASE_DOM"/>
    <property type="match status" value="1"/>
</dbReference>
<dbReference type="EMBL" id="CAJNNV010033062">
    <property type="protein sequence ID" value="CAE8641982.1"/>
    <property type="molecule type" value="Genomic_DNA"/>
</dbReference>
<dbReference type="InterPro" id="IPR011009">
    <property type="entry name" value="Kinase-like_dom_sf"/>
</dbReference>